<dbReference type="EMBL" id="BAAAUV010000015">
    <property type="protein sequence ID" value="GAA3225906.1"/>
    <property type="molecule type" value="Genomic_DNA"/>
</dbReference>
<dbReference type="Gene3D" id="3.30.420.40">
    <property type="match status" value="2"/>
</dbReference>
<keyword evidence="3" id="KW-1185">Reference proteome</keyword>
<comment type="similarity">
    <text evidence="1">Belongs to the ROK (NagC/XylR) family.</text>
</comment>
<comment type="caution">
    <text evidence="2">The sequence shown here is derived from an EMBL/GenBank/DDBJ whole genome shotgun (WGS) entry which is preliminary data.</text>
</comment>
<accession>A0ABP6QH62</accession>
<evidence type="ECO:0000256" key="1">
    <source>
        <dbReference type="ARBA" id="ARBA00006479"/>
    </source>
</evidence>
<dbReference type="Proteomes" id="UP001501237">
    <property type="component" value="Unassembled WGS sequence"/>
</dbReference>
<dbReference type="PANTHER" id="PTHR18964:SF173">
    <property type="entry name" value="GLUCOKINASE"/>
    <property type="match status" value="1"/>
</dbReference>
<dbReference type="RefSeq" id="WP_344833530.1">
    <property type="nucleotide sequence ID" value="NZ_BAAAUV010000015.1"/>
</dbReference>
<dbReference type="Pfam" id="PF00480">
    <property type="entry name" value="ROK"/>
    <property type="match status" value="1"/>
</dbReference>
<dbReference type="SUPFAM" id="SSF46785">
    <property type="entry name" value="Winged helix' DNA-binding domain"/>
    <property type="match status" value="1"/>
</dbReference>
<dbReference type="InterPro" id="IPR036390">
    <property type="entry name" value="WH_DNA-bd_sf"/>
</dbReference>
<dbReference type="InterPro" id="IPR049874">
    <property type="entry name" value="ROK_cs"/>
</dbReference>
<dbReference type="InterPro" id="IPR036388">
    <property type="entry name" value="WH-like_DNA-bd_sf"/>
</dbReference>
<reference evidence="3" key="1">
    <citation type="journal article" date="2019" name="Int. J. Syst. Evol. Microbiol.">
        <title>The Global Catalogue of Microorganisms (GCM) 10K type strain sequencing project: providing services to taxonomists for standard genome sequencing and annotation.</title>
        <authorList>
            <consortium name="The Broad Institute Genomics Platform"/>
            <consortium name="The Broad Institute Genome Sequencing Center for Infectious Disease"/>
            <person name="Wu L."/>
            <person name="Ma J."/>
        </authorList>
    </citation>
    <scope>NUCLEOTIDE SEQUENCE [LARGE SCALE GENOMIC DNA]</scope>
    <source>
        <strain evidence="3">JCM 9377</strain>
    </source>
</reference>
<dbReference type="SUPFAM" id="SSF53067">
    <property type="entry name" value="Actin-like ATPase domain"/>
    <property type="match status" value="1"/>
</dbReference>
<dbReference type="Pfam" id="PF13412">
    <property type="entry name" value="HTH_24"/>
    <property type="match status" value="1"/>
</dbReference>
<evidence type="ECO:0000313" key="3">
    <source>
        <dbReference type="Proteomes" id="UP001501237"/>
    </source>
</evidence>
<proteinExistence type="inferred from homology"/>
<dbReference type="PANTHER" id="PTHR18964">
    <property type="entry name" value="ROK (REPRESSOR, ORF, KINASE) FAMILY"/>
    <property type="match status" value="1"/>
</dbReference>
<evidence type="ECO:0000313" key="2">
    <source>
        <dbReference type="EMBL" id="GAA3225906.1"/>
    </source>
</evidence>
<organism evidence="2 3">
    <name type="scientific">Actinocorallia longicatena</name>
    <dbReference type="NCBI Taxonomy" id="111803"/>
    <lineage>
        <taxon>Bacteria</taxon>
        <taxon>Bacillati</taxon>
        <taxon>Actinomycetota</taxon>
        <taxon>Actinomycetes</taxon>
        <taxon>Streptosporangiales</taxon>
        <taxon>Thermomonosporaceae</taxon>
        <taxon>Actinocorallia</taxon>
    </lineage>
</organism>
<gene>
    <name evidence="2" type="ORF">GCM10010468_53880</name>
</gene>
<dbReference type="PROSITE" id="PS01125">
    <property type="entry name" value="ROK"/>
    <property type="match status" value="1"/>
</dbReference>
<dbReference type="InterPro" id="IPR043129">
    <property type="entry name" value="ATPase_NBD"/>
</dbReference>
<protein>
    <submittedName>
        <fullName evidence="2">ROK family protein</fullName>
    </submittedName>
</protein>
<dbReference type="Gene3D" id="1.10.10.10">
    <property type="entry name" value="Winged helix-like DNA-binding domain superfamily/Winged helix DNA-binding domain"/>
    <property type="match status" value="1"/>
</dbReference>
<sequence length="373" mass="37793">MATETPGAGALLALLREEGALTRAELATVTGLARSTISLRLDALAGAGWIMPADGAVSSGGRPATAFVFNPAARVVLAADLGATHARLAVTDLDGRILAERTDDLRIGDGPEKVLGWLSGEFPNLLGPAGRRLDEVCGLGLGLPGQVDHGSGRPGPEAKMPGWEGFDVPGLLGERLNVPVLVDNDVNIMAVGEHSTDPQVEHLILVKLGTGIGSGIITGRRLHRGARAAAGDVGHIPVAAAQGLPCACGKIGCLESVAGGAALAARLGVADTREVVGLVLDGRPDALRLVGAAGRAIGEVLGTLVTFVNPSEVVIAGDLAEAGEPLLSGIRERIGAVAVPRTTEHLAVRASHLGDRAGVTGAARLVIEHALAF</sequence>
<name>A0ABP6QH62_9ACTN</name>
<dbReference type="InterPro" id="IPR000600">
    <property type="entry name" value="ROK"/>
</dbReference>